<dbReference type="InterPro" id="IPR021328">
    <property type="entry name" value="CotB-like"/>
</dbReference>
<dbReference type="Pfam" id="PF11155">
    <property type="entry name" value="DUF2935"/>
    <property type="match status" value="1"/>
</dbReference>
<keyword evidence="2" id="KW-1185">Reference proteome</keyword>
<dbReference type="Proteomes" id="UP000622687">
    <property type="component" value="Unassembled WGS sequence"/>
</dbReference>
<protein>
    <submittedName>
        <fullName evidence="1">DUF2935 domain-containing protein</fullName>
    </submittedName>
</protein>
<reference evidence="1" key="1">
    <citation type="submission" date="2020-12" db="EMBL/GenBank/DDBJ databases">
        <title>Clostridium thailandense sp. nov., a novel acetogenic bacterium isolated from peat land soil in Thailand.</title>
        <authorList>
            <person name="Chaikitkaew S."/>
            <person name="Birkeland N.K."/>
        </authorList>
    </citation>
    <scope>NUCLEOTIDE SEQUENCE</scope>
    <source>
        <strain evidence="1">DSM 17425</strain>
    </source>
</reference>
<dbReference type="SUPFAM" id="SSF158430">
    <property type="entry name" value="Bacillus cereus metalloprotein-like"/>
    <property type="match status" value="1"/>
</dbReference>
<comment type="caution">
    <text evidence="1">The sequence shown here is derived from an EMBL/GenBank/DDBJ whole genome shotgun (WGS) entry which is preliminary data.</text>
</comment>
<sequence length="142" mass="16720">MYCFTYANGLNCILNELLLWTEISSEHPIFIKTVASLTNKNLSQGTLKNLMDVHNDFTELNKKVKAVRSNIQRNPYNFQAHSIQVRGLIKSFLIHDNHFLSILPEVKQYGKEDKVWQTLLNHITHEQRFMYELMTDLNRQLI</sequence>
<name>A0A934I1F0_9CLOT</name>
<dbReference type="AlphaFoldDB" id="A0A934I1F0"/>
<dbReference type="RefSeq" id="WP_211144410.1">
    <property type="nucleotide sequence ID" value="NZ_JAEEGB010000037.1"/>
</dbReference>
<evidence type="ECO:0000313" key="1">
    <source>
        <dbReference type="EMBL" id="MBI6875047.1"/>
    </source>
</evidence>
<dbReference type="Gene3D" id="1.20.1260.120">
    <property type="entry name" value="Protein of unknown function DUF2935"/>
    <property type="match status" value="1"/>
</dbReference>
<accession>A0A934I1F0</accession>
<dbReference type="EMBL" id="JAEEGB010000037">
    <property type="protein sequence ID" value="MBI6875047.1"/>
    <property type="molecule type" value="Genomic_DNA"/>
</dbReference>
<evidence type="ECO:0000313" key="2">
    <source>
        <dbReference type="Proteomes" id="UP000622687"/>
    </source>
</evidence>
<organism evidence="1 2">
    <name type="scientific">Clostridium aciditolerans</name>
    <dbReference type="NCBI Taxonomy" id="339861"/>
    <lineage>
        <taxon>Bacteria</taxon>
        <taxon>Bacillati</taxon>
        <taxon>Bacillota</taxon>
        <taxon>Clostridia</taxon>
        <taxon>Eubacteriales</taxon>
        <taxon>Clostridiaceae</taxon>
        <taxon>Clostridium</taxon>
    </lineage>
</organism>
<proteinExistence type="predicted"/>
<gene>
    <name evidence="1" type="ORF">I6U51_20450</name>
</gene>